<comment type="similarity">
    <text evidence="2">Belongs to the peptidase M20A family. ArgE subfamily.</text>
</comment>
<evidence type="ECO:0000313" key="12">
    <source>
        <dbReference type="Proteomes" id="UP000283709"/>
    </source>
</evidence>
<sequence>MTDTANARPSQATLDCLSQLISFDTTSRNSNLALIEWAAERLESAGATLRYDYNAERSKANLFATFGNGPGGVVLSGHTDVVPVDGQAWTSDPFAAQIRDGRLYGRGACDMKAFIGVVLAQAQRFGAARLREPLHVALSYDEEVGCLGVPGLIAAMKDAGLTPSGCIVGEPTGMRVIAAHKGGRIYRCHVRGCAAHSSLTPKGLNAIEYASRIISRIQDLAEEEEAHGERADGFDVPFSTISTNTIEGGNGRNIIPADCEFYFEYRFLPGVSPERFIDALKHYVDGTVLPKMRARNRLADVSFECVGNIPALDASDADEIHRLAMALIGDVHGRGGKVAYGTEASFFQNAGVPAIVCGPGSIDQAHKADEYVSLDQLYQCERFIGRLFERVSMA</sequence>
<dbReference type="PROSITE" id="PS00759">
    <property type="entry name" value="ARGE_DAPE_CPG2_2"/>
    <property type="match status" value="1"/>
</dbReference>
<keyword evidence="4" id="KW-0055">Arginine biosynthesis</keyword>
<dbReference type="GO" id="GO:0006526">
    <property type="term" value="P:L-arginine biosynthetic process"/>
    <property type="evidence" value="ECO:0007669"/>
    <property type="project" value="UniProtKB-KW"/>
</dbReference>
<dbReference type="Pfam" id="PF07687">
    <property type="entry name" value="M20_dimer"/>
    <property type="match status" value="1"/>
</dbReference>
<name>A0A3R7GUK8_9BURK</name>
<feature type="domain" description="Peptidase M20 dimerisation" evidence="10">
    <location>
        <begin position="179"/>
        <end position="285"/>
    </location>
</feature>
<dbReference type="CDD" id="cd03894">
    <property type="entry name" value="M20_ArgE"/>
    <property type="match status" value="1"/>
</dbReference>
<dbReference type="Gene3D" id="3.30.70.360">
    <property type="match status" value="1"/>
</dbReference>
<evidence type="ECO:0000256" key="9">
    <source>
        <dbReference type="ARBA" id="ARBA00023285"/>
    </source>
</evidence>
<gene>
    <name evidence="11" type="ORF">BCY88_24415</name>
</gene>
<dbReference type="SUPFAM" id="SSF53187">
    <property type="entry name" value="Zn-dependent exopeptidases"/>
    <property type="match status" value="1"/>
</dbReference>
<dbReference type="Pfam" id="PF01546">
    <property type="entry name" value="Peptidase_M20"/>
    <property type="match status" value="1"/>
</dbReference>
<evidence type="ECO:0000256" key="4">
    <source>
        <dbReference type="ARBA" id="ARBA00022571"/>
    </source>
</evidence>
<evidence type="ECO:0000256" key="6">
    <source>
        <dbReference type="ARBA" id="ARBA00022723"/>
    </source>
</evidence>
<accession>A0A3R7GUK8</accession>
<dbReference type="SUPFAM" id="SSF55031">
    <property type="entry name" value="Bacterial exopeptidase dimerisation domain"/>
    <property type="match status" value="1"/>
</dbReference>
<dbReference type="PANTHER" id="PTHR43808:SF31">
    <property type="entry name" value="N-ACETYL-L-CITRULLINE DEACETYLASE"/>
    <property type="match status" value="1"/>
</dbReference>
<dbReference type="InterPro" id="IPR050072">
    <property type="entry name" value="Peptidase_M20A"/>
</dbReference>
<dbReference type="InterPro" id="IPR001261">
    <property type="entry name" value="ArgE/DapE_CS"/>
</dbReference>
<comment type="caution">
    <text evidence="11">The sequence shown here is derived from an EMBL/GenBank/DDBJ whole genome shotgun (WGS) entry which is preliminary data.</text>
</comment>
<dbReference type="OrthoDB" id="3665926at2"/>
<organism evidence="11 12">
    <name type="scientific">Paraburkholderia fungorum</name>
    <dbReference type="NCBI Taxonomy" id="134537"/>
    <lineage>
        <taxon>Bacteria</taxon>
        <taxon>Pseudomonadati</taxon>
        <taxon>Pseudomonadota</taxon>
        <taxon>Betaproteobacteria</taxon>
        <taxon>Burkholderiales</taxon>
        <taxon>Burkholderiaceae</taxon>
        <taxon>Paraburkholderia</taxon>
    </lineage>
</organism>
<reference evidence="11 12" key="1">
    <citation type="submission" date="2016-07" db="EMBL/GenBank/DDBJ databases">
        <title>Genome analysis of Burkholderia fungorum ES3-20.</title>
        <authorList>
            <person name="Xu D."/>
            <person name="Yao R."/>
            <person name="Zheng S."/>
        </authorList>
    </citation>
    <scope>NUCLEOTIDE SEQUENCE [LARGE SCALE GENOMIC DNA]</scope>
    <source>
        <strain evidence="11 12">ES3-20</strain>
    </source>
</reference>
<keyword evidence="7" id="KW-0378">Hydrolase</keyword>
<dbReference type="RefSeq" id="WP_120344543.1">
    <property type="nucleotide sequence ID" value="NZ_MCAS01000011.1"/>
</dbReference>
<comment type="cofactor">
    <cofactor evidence="1">
        <name>Zn(2+)</name>
        <dbReference type="ChEBI" id="CHEBI:29105"/>
    </cofactor>
</comment>
<dbReference type="Proteomes" id="UP000283709">
    <property type="component" value="Unassembled WGS sequence"/>
</dbReference>
<dbReference type="EMBL" id="MCAS01000011">
    <property type="protein sequence ID" value="RKF47102.1"/>
    <property type="molecule type" value="Genomic_DNA"/>
</dbReference>
<evidence type="ECO:0000259" key="10">
    <source>
        <dbReference type="Pfam" id="PF07687"/>
    </source>
</evidence>
<evidence type="ECO:0000313" key="11">
    <source>
        <dbReference type="EMBL" id="RKF47102.1"/>
    </source>
</evidence>
<protein>
    <submittedName>
        <fullName evidence="11">Acetylornithine deacetylase (ArgE)</fullName>
    </submittedName>
</protein>
<dbReference type="GO" id="GO:0008777">
    <property type="term" value="F:acetylornithine deacetylase activity"/>
    <property type="evidence" value="ECO:0007669"/>
    <property type="project" value="TreeGrafter"/>
</dbReference>
<dbReference type="Gene3D" id="3.40.630.10">
    <property type="entry name" value="Zn peptidases"/>
    <property type="match status" value="1"/>
</dbReference>
<dbReference type="InterPro" id="IPR011650">
    <property type="entry name" value="Peptidase_M20_dimer"/>
</dbReference>
<keyword evidence="9" id="KW-0170">Cobalt</keyword>
<dbReference type="NCBIfam" id="NF005710">
    <property type="entry name" value="PRK07522.1"/>
    <property type="match status" value="1"/>
</dbReference>
<keyword evidence="8" id="KW-0862">Zinc</keyword>
<dbReference type="GO" id="GO:0046872">
    <property type="term" value="F:metal ion binding"/>
    <property type="evidence" value="ECO:0007669"/>
    <property type="project" value="UniProtKB-KW"/>
</dbReference>
<dbReference type="InterPro" id="IPR036264">
    <property type="entry name" value="Bact_exopeptidase_dim_dom"/>
</dbReference>
<keyword evidence="3" id="KW-0963">Cytoplasm</keyword>
<dbReference type="NCBIfam" id="TIGR01892">
    <property type="entry name" value="AcOrn-deacetyl"/>
    <property type="match status" value="1"/>
</dbReference>
<dbReference type="InterPro" id="IPR002933">
    <property type="entry name" value="Peptidase_M20"/>
</dbReference>
<dbReference type="PANTHER" id="PTHR43808">
    <property type="entry name" value="ACETYLORNITHINE DEACETYLASE"/>
    <property type="match status" value="1"/>
</dbReference>
<evidence type="ECO:0000256" key="2">
    <source>
        <dbReference type="ARBA" id="ARBA00005691"/>
    </source>
</evidence>
<keyword evidence="6" id="KW-0479">Metal-binding</keyword>
<evidence type="ECO:0000256" key="5">
    <source>
        <dbReference type="ARBA" id="ARBA00022605"/>
    </source>
</evidence>
<evidence type="ECO:0000256" key="8">
    <source>
        <dbReference type="ARBA" id="ARBA00022833"/>
    </source>
</evidence>
<evidence type="ECO:0000256" key="3">
    <source>
        <dbReference type="ARBA" id="ARBA00022490"/>
    </source>
</evidence>
<evidence type="ECO:0000256" key="7">
    <source>
        <dbReference type="ARBA" id="ARBA00022801"/>
    </source>
</evidence>
<dbReference type="InterPro" id="IPR010169">
    <property type="entry name" value="AcOrn-deacetyl"/>
</dbReference>
<dbReference type="AlphaFoldDB" id="A0A3R7GUK8"/>
<evidence type="ECO:0000256" key="1">
    <source>
        <dbReference type="ARBA" id="ARBA00001947"/>
    </source>
</evidence>
<proteinExistence type="inferred from homology"/>
<keyword evidence="5" id="KW-0028">Amino-acid biosynthesis</keyword>